<dbReference type="Proteomes" id="UP001497482">
    <property type="component" value="Chromosome 21"/>
</dbReference>
<accession>A0AAV2L5L0</accession>
<evidence type="ECO:0000256" key="1">
    <source>
        <dbReference type="SAM" id="MobiDB-lite"/>
    </source>
</evidence>
<name>A0AAV2L5L0_KNICA</name>
<evidence type="ECO:0000313" key="3">
    <source>
        <dbReference type="Proteomes" id="UP001497482"/>
    </source>
</evidence>
<dbReference type="AlphaFoldDB" id="A0AAV2L5L0"/>
<dbReference type="EMBL" id="OZ035843">
    <property type="protein sequence ID" value="CAL1597209.1"/>
    <property type="molecule type" value="Genomic_DNA"/>
</dbReference>
<keyword evidence="3" id="KW-1185">Reference proteome</keyword>
<proteinExistence type="predicted"/>
<reference evidence="2 3" key="1">
    <citation type="submission" date="2024-04" db="EMBL/GenBank/DDBJ databases">
        <authorList>
            <person name="Waldvogel A.-M."/>
            <person name="Schoenle A."/>
        </authorList>
    </citation>
    <scope>NUCLEOTIDE SEQUENCE [LARGE SCALE GENOMIC DNA]</scope>
</reference>
<organism evidence="2 3">
    <name type="scientific">Knipowitschia caucasica</name>
    <name type="common">Caucasian dwarf goby</name>
    <name type="synonym">Pomatoschistus caucasicus</name>
    <dbReference type="NCBI Taxonomy" id="637954"/>
    <lineage>
        <taxon>Eukaryota</taxon>
        <taxon>Metazoa</taxon>
        <taxon>Chordata</taxon>
        <taxon>Craniata</taxon>
        <taxon>Vertebrata</taxon>
        <taxon>Euteleostomi</taxon>
        <taxon>Actinopterygii</taxon>
        <taxon>Neopterygii</taxon>
        <taxon>Teleostei</taxon>
        <taxon>Neoteleostei</taxon>
        <taxon>Acanthomorphata</taxon>
        <taxon>Gobiaria</taxon>
        <taxon>Gobiiformes</taxon>
        <taxon>Gobioidei</taxon>
        <taxon>Gobiidae</taxon>
        <taxon>Gobiinae</taxon>
        <taxon>Knipowitschia</taxon>
    </lineage>
</organism>
<evidence type="ECO:0000313" key="2">
    <source>
        <dbReference type="EMBL" id="CAL1597209.1"/>
    </source>
</evidence>
<feature type="region of interest" description="Disordered" evidence="1">
    <location>
        <begin position="159"/>
        <end position="190"/>
    </location>
</feature>
<sequence length="190" mass="20839">MALQYNAVCAFILKDRKCPVPAVARERRREKSQCESERVQLQLESAASTAAAEGTVKSFEKSSQRKARLDHLQFFPTFARKSVLSLSPPPPPPPIPGFDPSLPVVHGLASPPEPLSLSHDAGPNIGVGVSLGDNRGLQFPDHIQLHHPHAELQEQRECAGRGFGPGQNLPPEGEEVRQGHLQFRTRSRPK</sequence>
<protein>
    <submittedName>
        <fullName evidence="2">Uncharacterized protein</fullName>
    </submittedName>
</protein>
<gene>
    <name evidence="2" type="ORF">KC01_LOCUS25750</name>
</gene>